<keyword evidence="5" id="KW-1185">Reference proteome</keyword>
<dbReference type="InterPro" id="IPR002110">
    <property type="entry name" value="Ankyrin_rpt"/>
</dbReference>
<dbReference type="EMBL" id="BRYB01003323">
    <property type="protein sequence ID" value="GMI34647.1"/>
    <property type="molecule type" value="Genomic_DNA"/>
</dbReference>
<feature type="repeat" description="ANK" evidence="3">
    <location>
        <begin position="36"/>
        <end position="68"/>
    </location>
</feature>
<evidence type="ECO:0000256" key="2">
    <source>
        <dbReference type="ARBA" id="ARBA00023043"/>
    </source>
</evidence>
<proteinExistence type="predicted"/>
<feature type="repeat" description="ANK" evidence="3">
    <location>
        <begin position="1"/>
        <end position="33"/>
    </location>
</feature>
<dbReference type="InterPro" id="IPR036770">
    <property type="entry name" value="Ankyrin_rpt-contain_sf"/>
</dbReference>
<dbReference type="Pfam" id="PF12796">
    <property type="entry name" value="Ank_2"/>
    <property type="match status" value="1"/>
</dbReference>
<evidence type="ECO:0000313" key="5">
    <source>
        <dbReference type="Proteomes" id="UP001165060"/>
    </source>
</evidence>
<gene>
    <name evidence="4" type="ORF">TeGR_g8411</name>
</gene>
<organism evidence="4 5">
    <name type="scientific">Tetraparma gracilis</name>
    <dbReference type="NCBI Taxonomy" id="2962635"/>
    <lineage>
        <taxon>Eukaryota</taxon>
        <taxon>Sar</taxon>
        <taxon>Stramenopiles</taxon>
        <taxon>Ochrophyta</taxon>
        <taxon>Bolidophyceae</taxon>
        <taxon>Parmales</taxon>
        <taxon>Triparmaceae</taxon>
        <taxon>Tetraparma</taxon>
    </lineage>
</organism>
<evidence type="ECO:0000256" key="3">
    <source>
        <dbReference type="PROSITE-ProRule" id="PRU00023"/>
    </source>
</evidence>
<dbReference type="SMART" id="SM00248">
    <property type="entry name" value="ANK"/>
    <property type="match status" value="3"/>
</dbReference>
<dbReference type="PANTHER" id="PTHR24171">
    <property type="entry name" value="ANKYRIN REPEAT DOMAIN-CONTAINING PROTEIN 39-RELATED"/>
    <property type="match status" value="1"/>
</dbReference>
<feature type="repeat" description="ANK" evidence="3">
    <location>
        <begin position="69"/>
        <end position="96"/>
    </location>
</feature>
<dbReference type="Gene3D" id="1.25.40.20">
    <property type="entry name" value="Ankyrin repeat-containing domain"/>
    <property type="match status" value="1"/>
</dbReference>
<accession>A0ABQ6MWY1</accession>
<evidence type="ECO:0008006" key="6">
    <source>
        <dbReference type="Google" id="ProtNLM"/>
    </source>
</evidence>
<dbReference type="PROSITE" id="PS50297">
    <property type="entry name" value="ANK_REP_REGION"/>
    <property type="match status" value="2"/>
</dbReference>
<evidence type="ECO:0000313" key="4">
    <source>
        <dbReference type="EMBL" id="GMI34647.1"/>
    </source>
</evidence>
<name>A0ABQ6MWY1_9STRA</name>
<keyword evidence="2 3" id="KW-0040">ANK repeat</keyword>
<reference evidence="4 5" key="1">
    <citation type="journal article" date="2023" name="Commun. Biol.">
        <title>Genome analysis of Parmales, the sister group of diatoms, reveals the evolutionary specialization of diatoms from phago-mixotrophs to photoautotrophs.</title>
        <authorList>
            <person name="Ban H."/>
            <person name="Sato S."/>
            <person name="Yoshikawa S."/>
            <person name="Yamada K."/>
            <person name="Nakamura Y."/>
            <person name="Ichinomiya M."/>
            <person name="Sato N."/>
            <person name="Blanc-Mathieu R."/>
            <person name="Endo H."/>
            <person name="Kuwata A."/>
            <person name="Ogata H."/>
        </authorList>
    </citation>
    <scope>NUCLEOTIDE SEQUENCE [LARGE SCALE GENOMIC DNA]</scope>
</reference>
<keyword evidence="1" id="KW-0677">Repeat</keyword>
<sequence>MGLDALVDAAEKGDAKKVRELLAAGADVNHTKEGNDGMTALFKAARAGHLEVVKALVGAKANVNKPADNGFTPLKWATARKHTPVVEYLKSVGAHE</sequence>
<comment type="caution">
    <text evidence="4">The sequence shown here is derived from an EMBL/GenBank/DDBJ whole genome shotgun (WGS) entry which is preliminary data.</text>
</comment>
<dbReference type="SUPFAM" id="SSF48403">
    <property type="entry name" value="Ankyrin repeat"/>
    <property type="match status" value="1"/>
</dbReference>
<dbReference type="PROSITE" id="PS50088">
    <property type="entry name" value="ANK_REPEAT"/>
    <property type="match status" value="3"/>
</dbReference>
<dbReference type="Proteomes" id="UP001165060">
    <property type="component" value="Unassembled WGS sequence"/>
</dbReference>
<evidence type="ECO:0000256" key="1">
    <source>
        <dbReference type="ARBA" id="ARBA00022737"/>
    </source>
</evidence>
<protein>
    <recommendedName>
        <fullName evidence="6">Ankyrin repeat domain-containing protein</fullName>
    </recommendedName>
</protein>